<dbReference type="AlphaFoldDB" id="K9TU93"/>
<protein>
    <submittedName>
        <fullName evidence="13">Methyl-accepting chemotaxis sensory transducer</fullName>
    </submittedName>
</protein>
<dbReference type="Gene3D" id="3.30.450.20">
    <property type="entry name" value="PAS domain"/>
    <property type="match status" value="1"/>
</dbReference>
<proteinExistence type="inferred from homology"/>
<dbReference type="KEGG" id="cthe:Chro_0017"/>
<dbReference type="PANTHER" id="PTHR32089">
    <property type="entry name" value="METHYL-ACCEPTING CHEMOTAXIS PROTEIN MCPB"/>
    <property type="match status" value="1"/>
</dbReference>
<evidence type="ECO:0000256" key="9">
    <source>
        <dbReference type="PROSITE-ProRule" id="PRU00284"/>
    </source>
</evidence>
<evidence type="ECO:0000313" key="14">
    <source>
        <dbReference type="Proteomes" id="UP000010384"/>
    </source>
</evidence>
<feature type="transmembrane region" description="Helical" evidence="10">
    <location>
        <begin position="297"/>
        <end position="320"/>
    </location>
</feature>
<evidence type="ECO:0000256" key="4">
    <source>
        <dbReference type="ARBA" id="ARBA00022692"/>
    </source>
</evidence>
<feature type="signal peptide" evidence="11">
    <location>
        <begin position="1"/>
        <end position="23"/>
    </location>
</feature>
<evidence type="ECO:0000256" key="8">
    <source>
        <dbReference type="ARBA" id="ARBA00029447"/>
    </source>
</evidence>
<dbReference type="SUPFAM" id="SSF103190">
    <property type="entry name" value="Sensory domain-like"/>
    <property type="match status" value="1"/>
</dbReference>
<feature type="domain" description="Methyl-accepting transducer" evidence="12">
    <location>
        <begin position="330"/>
        <end position="566"/>
    </location>
</feature>
<dbReference type="GO" id="GO:0005886">
    <property type="term" value="C:plasma membrane"/>
    <property type="evidence" value="ECO:0007669"/>
    <property type="project" value="UniProtKB-SubCell"/>
</dbReference>
<dbReference type="PANTHER" id="PTHR32089:SF112">
    <property type="entry name" value="LYSOZYME-LIKE PROTEIN-RELATED"/>
    <property type="match status" value="1"/>
</dbReference>
<evidence type="ECO:0000256" key="10">
    <source>
        <dbReference type="SAM" id="Phobius"/>
    </source>
</evidence>
<dbReference type="STRING" id="251229.Chro_0017"/>
<dbReference type="RefSeq" id="WP_015152126.1">
    <property type="nucleotide sequence ID" value="NC_019695.1"/>
</dbReference>
<comment type="subcellular location">
    <subcellularLocation>
        <location evidence="1">Cell membrane</location>
        <topology evidence="1">Multi-pass membrane protein</topology>
    </subcellularLocation>
</comment>
<dbReference type="InterPro" id="IPR004090">
    <property type="entry name" value="Chemotax_Me-accpt_rcpt"/>
</dbReference>
<keyword evidence="11" id="KW-0732">Signal</keyword>
<dbReference type="PRINTS" id="PR00260">
    <property type="entry name" value="CHEMTRNSDUCR"/>
</dbReference>
<dbReference type="Pfam" id="PF02743">
    <property type="entry name" value="dCache_1"/>
    <property type="match status" value="1"/>
</dbReference>
<dbReference type="Pfam" id="PF00015">
    <property type="entry name" value="MCPsignal"/>
    <property type="match status" value="1"/>
</dbReference>
<evidence type="ECO:0000256" key="1">
    <source>
        <dbReference type="ARBA" id="ARBA00004651"/>
    </source>
</evidence>
<dbReference type="EMBL" id="CP003597">
    <property type="protein sequence ID" value="AFY85574.1"/>
    <property type="molecule type" value="Genomic_DNA"/>
</dbReference>
<dbReference type="InterPro" id="IPR033479">
    <property type="entry name" value="dCache_1"/>
</dbReference>
<dbReference type="CDD" id="cd12914">
    <property type="entry name" value="PDC1_DGC_like"/>
    <property type="match status" value="1"/>
</dbReference>
<dbReference type="HOGENOM" id="CLU_029777_0_0_3"/>
<dbReference type="InterPro" id="IPR029151">
    <property type="entry name" value="Sensor-like_sf"/>
</dbReference>
<dbReference type="GO" id="GO:0006935">
    <property type="term" value="P:chemotaxis"/>
    <property type="evidence" value="ECO:0007669"/>
    <property type="project" value="UniProtKB-KW"/>
</dbReference>
<evidence type="ECO:0000259" key="12">
    <source>
        <dbReference type="PROSITE" id="PS50111"/>
    </source>
</evidence>
<keyword evidence="14" id="KW-1185">Reference proteome</keyword>
<dbReference type="GO" id="GO:0007165">
    <property type="term" value="P:signal transduction"/>
    <property type="evidence" value="ECO:0007669"/>
    <property type="project" value="UniProtKB-KW"/>
</dbReference>
<dbReference type="GO" id="GO:0004888">
    <property type="term" value="F:transmembrane signaling receptor activity"/>
    <property type="evidence" value="ECO:0007669"/>
    <property type="project" value="InterPro"/>
</dbReference>
<sequence length="597" mass="63964">MKFSLTTKAIAFSIALGTLPAMAIGVSNYISASNNYRQNAIQSQESLTFSLADKVGRFMFERTGDIRVISRLPILNNPEATKDITQQQRQNVLDGFMRIYGVYDSIAVMDLSGKVILRTTGETSTNLADRDYFKEVMRTKQPAIVQPRKTSTGEVAIHLAAPIINANTGKMIGVVRTRMPIKSLDSILNEKIFNASQQAQQAGSSSKEYHLVSSDDKFFAAREAEQVGHDAKADFASFIKMHAEKKIATAIDIDRFDKTEQLVSYAPVPNMEGMPELDWSVILAEDTKSVFAGQQQLITNLLLGTGITLLVAGGLAVLFASRTAKMIQQIANAVASSSTEIGATVEQQERTTTEQASSVNQTTVTVEELGAASRQSAEQAEASAAGARQALELADNGSKAVHQTMAEMSTVRDKVGAIAEQIMRLSEQTTQIGSISDLVADVANQTNMLALNAAVEAARAGEHGKGFGVVAGEIRKLADQSKKSAEKINALVNDIQASINGTVMATDEGTKSVDYGLRLAQGTVESFTGVADAVNHVFLNSQQISLSAKQQAVSVQQVVSAMNEINLGAKDTAAGINQVRVSTQQLNQVAQQLQAIV</sequence>
<dbReference type="PATRIC" id="fig|251229.3.peg.22"/>
<keyword evidence="6 10" id="KW-0472">Membrane</keyword>
<keyword evidence="5 10" id="KW-1133">Transmembrane helix</keyword>
<evidence type="ECO:0000256" key="3">
    <source>
        <dbReference type="ARBA" id="ARBA00022500"/>
    </source>
</evidence>
<dbReference type="InParanoid" id="K9TU93"/>
<accession>K9TU93</accession>
<organism evidence="13 14">
    <name type="scientific">Chroococcidiopsis thermalis (strain PCC 7203)</name>
    <dbReference type="NCBI Taxonomy" id="251229"/>
    <lineage>
        <taxon>Bacteria</taxon>
        <taxon>Bacillati</taxon>
        <taxon>Cyanobacteriota</taxon>
        <taxon>Cyanophyceae</taxon>
        <taxon>Chroococcidiopsidales</taxon>
        <taxon>Chroococcidiopsidaceae</taxon>
        <taxon>Chroococcidiopsis</taxon>
    </lineage>
</organism>
<dbReference type="eggNOG" id="COG0840">
    <property type="taxonomic scope" value="Bacteria"/>
</dbReference>
<dbReference type="FunCoup" id="K9TU93">
    <property type="interactions" value="128"/>
</dbReference>
<evidence type="ECO:0000256" key="11">
    <source>
        <dbReference type="SAM" id="SignalP"/>
    </source>
</evidence>
<reference evidence="13 14" key="1">
    <citation type="submission" date="2012-06" db="EMBL/GenBank/DDBJ databases">
        <title>Finished chromosome of genome of Chroococcidiopsis thermalis PCC 7203.</title>
        <authorList>
            <consortium name="US DOE Joint Genome Institute"/>
            <person name="Gugger M."/>
            <person name="Coursin T."/>
            <person name="Rippka R."/>
            <person name="Tandeau De Marsac N."/>
            <person name="Huntemann M."/>
            <person name="Wei C.-L."/>
            <person name="Han J."/>
            <person name="Detter J.C."/>
            <person name="Han C."/>
            <person name="Tapia R."/>
            <person name="Davenport K."/>
            <person name="Daligault H."/>
            <person name="Erkkila T."/>
            <person name="Gu W."/>
            <person name="Munk A.C.C."/>
            <person name="Teshima H."/>
            <person name="Xu Y."/>
            <person name="Chain P."/>
            <person name="Chen A."/>
            <person name="Krypides N."/>
            <person name="Mavromatis K."/>
            <person name="Markowitz V."/>
            <person name="Szeto E."/>
            <person name="Ivanova N."/>
            <person name="Mikhailova N."/>
            <person name="Ovchinnikova G."/>
            <person name="Pagani I."/>
            <person name="Pati A."/>
            <person name="Goodwin L."/>
            <person name="Peters L."/>
            <person name="Pitluck S."/>
            <person name="Woyke T."/>
            <person name="Kerfeld C."/>
        </authorList>
    </citation>
    <scope>NUCLEOTIDE SEQUENCE [LARGE SCALE GENOMIC DNA]</scope>
    <source>
        <strain evidence="13 14">PCC 7203</strain>
    </source>
</reference>
<keyword evidence="2" id="KW-1003">Cell membrane</keyword>
<dbReference type="Proteomes" id="UP000010384">
    <property type="component" value="Chromosome"/>
</dbReference>
<gene>
    <name evidence="13" type="ORF">Chro_0017</name>
</gene>
<dbReference type="Gene3D" id="1.10.287.950">
    <property type="entry name" value="Methyl-accepting chemotaxis protein"/>
    <property type="match status" value="1"/>
</dbReference>
<evidence type="ECO:0000256" key="7">
    <source>
        <dbReference type="ARBA" id="ARBA00023224"/>
    </source>
</evidence>
<evidence type="ECO:0000256" key="2">
    <source>
        <dbReference type="ARBA" id="ARBA00022475"/>
    </source>
</evidence>
<keyword evidence="4 10" id="KW-0812">Transmembrane</keyword>
<keyword evidence="7 9" id="KW-0807">Transducer</keyword>
<dbReference type="OrthoDB" id="457060at2"/>
<comment type="similarity">
    <text evidence="8">Belongs to the methyl-accepting chemotaxis (MCP) protein family.</text>
</comment>
<dbReference type="InterPro" id="IPR004089">
    <property type="entry name" value="MCPsignal_dom"/>
</dbReference>
<evidence type="ECO:0000256" key="5">
    <source>
        <dbReference type="ARBA" id="ARBA00022989"/>
    </source>
</evidence>
<evidence type="ECO:0000256" key="6">
    <source>
        <dbReference type="ARBA" id="ARBA00023136"/>
    </source>
</evidence>
<evidence type="ECO:0000313" key="13">
    <source>
        <dbReference type="EMBL" id="AFY85574.1"/>
    </source>
</evidence>
<dbReference type="SUPFAM" id="SSF58104">
    <property type="entry name" value="Methyl-accepting chemotaxis protein (MCP) signaling domain"/>
    <property type="match status" value="1"/>
</dbReference>
<name>K9TU93_CHRTP</name>
<keyword evidence="3" id="KW-0145">Chemotaxis</keyword>
<dbReference type="PROSITE" id="PS50111">
    <property type="entry name" value="CHEMOTAXIS_TRANSDUC_2"/>
    <property type="match status" value="1"/>
</dbReference>
<dbReference type="SMART" id="SM00283">
    <property type="entry name" value="MA"/>
    <property type="match status" value="1"/>
</dbReference>
<feature type="chain" id="PRO_5003936071" evidence="11">
    <location>
        <begin position="24"/>
        <end position="597"/>
    </location>
</feature>